<name>A0A8S1J9L3_9CHLO</name>
<keyword evidence="1" id="KW-0723">Serine/threonine-protein kinase</keyword>
<dbReference type="InterPro" id="IPR008271">
    <property type="entry name" value="Ser/Thr_kinase_AS"/>
</dbReference>
<dbReference type="SUPFAM" id="SSF56112">
    <property type="entry name" value="Protein kinase-like (PK-like)"/>
    <property type="match status" value="2"/>
</dbReference>
<feature type="domain" description="Protein kinase" evidence="7">
    <location>
        <begin position="354"/>
        <end position="700"/>
    </location>
</feature>
<dbReference type="Pfam" id="PF07714">
    <property type="entry name" value="PK_Tyr_Ser-Thr"/>
    <property type="match status" value="1"/>
</dbReference>
<dbReference type="PROSITE" id="PS00108">
    <property type="entry name" value="PROTEIN_KINASE_ST"/>
    <property type="match status" value="1"/>
</dbReference>
<dbReference type="AlphaFoldDB" id="A0A8S1J9L3"/>
<organism evidence="8 9">
    <name type="scientific">Ostreobium quekettii</name>
    <dbReference type="NCBI Taxonomy" id="121088"/>
    <lineage>
        <taxon>Eukaryota</taxon>
        <taxon>Viridiplantae</taxon>
        <taxon>Chlorophyta</taxon>
        <taxon>core chlorophytes</taxon>
        <taxon>Ulvophyceae</taxon>
        <taxon>TCBD clade</taxon>
        <taxon>Bryopsidales</taxon>
        <taxon>Ostreobineae</taxon>
        <taxon>Ostreobiaceae</taxon>
        <taxon>Ostreobium</taxon>
    </lineage>
</organism>
<keyword evidence="5 6" id="KW-0067">ATP-binding</keyword>
<keyword evidence="9" id="KW-1185">Reference proteome</keyword>
<dbReference type="InterPro" id="IPR051681">
    <property type="entry name" value="Ser/Thr_Kinases-Pseudokinases"/>
</dbReference>
<evidence type="ECO:0000256" key="3">
    <source>
        <dbReference type="ARBA" id="ARBA00022741"/>
    </source>
</evidence>
<dbReference type="PANTHER" id="PTHR44329">
    <property type="entry name" value="SERINE/THREONINE-PROTEIN KINASE TNNI3K-RELATED"/>
    <property type="match status" value="1"/>
</dbReference>
<evidence type="ECO:0000313" key="8">
    <source>
        <dbReference type="EMBL" id="CAD7704043.1"/>
    </source>
</evidence>
<evidence type="ECO:0000313" key="9">
    <source>
        <dbReference type="Proteomes" id="UP000708148"/>
    </source>
</evidence>
<feature type="domain" description="Protein kinase" evidence="7">
    <location>
        <begin position="1"/>
        <end position="262"/>
    </location>
</feature>
<dbReference type="PROSITE" id="PS50011">
    <property type="entry name" value="PROTEIN_KINASE_DOM"/>
    <property type="match status" value="2"/>
</dbReference>
<accession>A0A8S1J9L3</accession>
<dbReference type="PANTHER" id="PTHR44329:SF288">
    <property type="entry name" value="MITOGEN-ACTIVATED PROTEIN KINASE KINASE KINASE 20"/>
    <property type="match status" value="1"/>
</dbReference>
<dbReference type="GO" id="GO:0004674">
    <property type="term" value="F:protein serine/threonine kinase activity"/>
    <property type="evidence" value="ECO:0007669"/>
    <property type="project" value="UniProtKB-KW"/>
</dbReference>
<dbReference type="GO" id="GO:0097527">
    <property type="term" value="P:necroptotic signaling pathway"/>
    <property type="evidence" value="ECO:0007669"/>
    <property type="project" value="TreeGrafter"/>
</dbReference>
<evidence type="ECO:0000256" key="4">
    <source>
        <dbReference type="ARBA" id="ARBA00022777"/>
    </source>
</evidence>
<evidence type="ECO:0000256" key="2">
    <source>
        <dbReference type="ARBA" id="ARBA00022679"/>
    </source>
</evidence>
<proteinExistence type="predicted"/>
<dbReference type="GO" id="GO:0005524">
    <property type="term" value="F:ATP binding"/>
    <property type="evidence" value="ECO:0007669"/>
    <property type="project" value="UniProtKB-UniRule"/>
</dbReference>
<dbReference type="Pfam" id="PF00069">
    <property type="entry name" value="Pkinase"/>
    <property type="match status" value="1"/>
</dbReference>
<dbReference type="InterPro" id="IPR000719">
    <property type="entry name" value="Prot_kinase_dom"/>
</dbReference>
<dbReference type="InterPro" id="IPR017441">
    <property type="entry name" value="Protein_kinase_ATP_BS"/>
</dbReference>
<sequence>MCMLGKGGHGCVHKCQYKDKVAAVKKPNKPDLPIDDFAELLKEAYWHSELKSLHAPELFAITKSGWIVMELADKDLHTLCQDQDIGWARKLLLLKKGASALKYFHSQQIVHSDVKTHNFLVFESHRDECSVKLADFGLATEETATRCLTARLGGGTDVYLAPEVYHNEAPTMASDVYAFGIIMYEVITGKQPYSAEGEPLNPQAIMYRKLCGGPAEPCSIAPEDCPEEMHILMKKCCQLDPGARPTIHEVYEQLSAVPKSWVHAGSVVEKLTSTVAKAEKAVEHVLYNKKMLLFLYQQMQKVKEMKDISIQASNESVPEAFESLKVNLLLGTKLINHHSHEFIQQCFYPIREAKSLIQKICTGCMTAIHKLNCSSCEDIVCTIPKKCVDEDKLAVGNILGYILGESDASLQGAWTEWKPVKDRNAKLLHQMQPICNGEIPLQDEFEDDDVEVYEAEWEESNVMVKFQPSTRDRVAGLENFAKVCSFLALHADKESLHIASVVAYSTSGSIVMKGGEADVVRWYQKQGNRLSWKSRIHVMWQASAALDRLHSDPTPLAHCGLETKSFMVDELGKEFPHVTLCCFQLARCEPDAQKIEVQRPRRVVCLFDAPELQGGCPHTLKSDVYSFGLVLWELAVQMSPSEMRCGHQGIGADKPLNTFPSDCPPQLKSVIESCLSPAPSKRRSMREVHGELTALKEEFIGQYSSAV</sequence>
<feature type="binding site" evidence="6">
    <location>
        <position position="26"/>
    </location>
    <ligand>
        <name>ATP</name>
        <dbReference type="ChEBI" id="CHEBI:30616"/>
    </ligand>
</feature>
<evidence type="ECO:0000256" key="5">
    <source>
        <dbReference type="ARBA" id="ARBA00022840"/>
    </source>
</evidence>
<evidence type="ECO:0000259" key="7">
    <source>
        <dbReference type="PROSITE" id="PS50011"/>
    </source>
</evidence>
<keyword evidence="2" id="KW-0808">Transferase</keyword>
<dbReference type="InterPro" id="IPR001245">
    <property type="entry name" value="Ser-Thr/Tyr_kinase_cat_dom"/>
</dbReference>
<keyword evidence="4" id="KW-0418">Kinase</keyword>
<dbReference type="SMART" id="SM00220">
    <property type="entry name" value="S_TKc"/>
    <property type="match status" value="1"/>
</dbReference>
<gene>
    <name evidence="8" type="ORF">OSTQU699_LOCUS9400</name>
</gene>
<dbReference type="OrthoDB" id="1335080at2759"/>
<evidence type="ECO:0000256" key="1">
    <source>
        <dbReference type="ARBA" id="ARBA00022527"/>
    </source>
</evidence>
<keyword evidence="3 6" id="KW-0547">Nucleotide-binding</keyword>
<reference evidence="8" key="1">
    <citation type="submission" date="2020-12" db="EMBL/GenBank/DDBJ databases">
        <authorList>
            <person name="Iha C."/>
        </authorList>
    </citation>
    <scope>NUCLEOTIDE SEQUENCE</scope>
</reference>
<dbReference type="EMBL" id="CAJHUC010002607">
    <property type="protein sequence ID" value="CAD7704043.1"/>
    <property type="molecule type" value="Genomic_DNA"/>
</dbReference>
<dbReference type="Gene3D" id="1.10.510.10">
    <property type="entry name" value="Transferase(Phosphotransferase) domain 1"/>
    <property type="match status" value="2"/>
</dbReference>
<dbReference type="InterPro" id="IPR011009">
    <property type="entry name" value="Kinase-like_dom_sf"/>
</dbReference>
<evidence type="ECO:0000256" key="6">
    <source>
        <dbReference type="PROSITE-ProRule" id="PRU10141"/>
    </source>
</evidence>
<dbReference type="PROSITE" id="PS00107">
    <property type="entry name" value="PROTEIN_KINASE_ATP"/>
    <property type="match status" value="1"/>
</dbReference>
<protein>
    <recommendedName>
        <fullName evidence="7">Protein kinase domain-containing protein</fullName>
    </recommendedName>
</protein>
<comment type="caution">
    <text evidence="8">The sequence shown here is derived from an EMBL/GenBank/DDBJ whole genome shotgun (WGS) entry which is preliminary data.</text>
</comment>
<dbReference type="Proteomes" id="UP000708148">
    <property type="component" value="Unassembled WGS sequence"/>
</dbReference>